<keyword evidence="3" id="KW-1185">Reference proteome</keyword>
<evidence type="ECO:0000313" key="3">
    <source>
        <dbReference type="Proteomes" id="UP001189303"/>
    </source>
</evidence>
<protein>
    <submittedName>
        <fullName evidence="2">Uncharacterized protein</fullName>
    </submittedName>
</protein>
<name>A0ABM9INT3_RALPI</name>
<dbReference type="EMBL" id="CATWFT010000007">
    <property type="protein sequence ID" value="CAJ0725465.1"/>
    <property type="molecule type" value="Genomic_DNA"/>
</dbReference>
<dbReference type="Proteomes" id="UP001189303">
    <property type="component" value="Unassembled WGS sequence"/>
</dbReference>
<proteinExistence type="predicted"/>
<dbReference type="RefSeq" id="WP_015856099.1">
    <property type="nucleotide sequence ID" value="NZ_CATWFT010000007.1"/>
</dbReference>
<evidence type="ECO:0000256" key="1">
    <source>
        <dbReference type="SAM" id="MobiDB-lite"/>
    </source>
</evidence>
<accession>A0ABM9INT3</accession>
<organism evidence="2 3">
    <name type="scientific">Ralstonia pickettii</name>
    <name type="common">Burkholderia pickettii</name>
    <dbReference type="NCBI Taxonomy" id="329"/>
    <lineage>
        <taxon>Bacteria</taxon>
        <taxon>Pseudomonadati</taxon>
        <taxon>Pseudomonadota</taxon>
        <taxon>Betaproteobacteria</taxon>
        <taxon>Burkholderiales</taxon>
        <taxon>Burkholderiaceae</taxon>
        <taxon>Ralstonia</taxon>
    </lineage>
</organism>
<sequence>MANKTLGTRQKLTFRIEPSTKAGTARPRNVFVPLARGRKAGAHTEGGHAERQRGRADVRRALRTLDDDGKDKDKD</sequence>
<feature type="region of interest" description="Disordered" evidence="1">
    <location>
        <begin position="35"/>
        <end position="75"/>
    </location>
</feature>
<reference evidence="2 3" key="1">
    <citation type="submission" date="2023-07" db="EMBL/GenBank/DDBJ databases">
        <authorList>
            <person name="Peeters C."/>
        </authorList>
    </citation>
    <scope>NUCLEOTIDE SEQUENCE [LARGE SCALE GENOMIC DNA]</scope>
    <source>
        <strain evidence="2 3">R-38712</strain>
    </source>
</reference>
<gene>
    <name evidence="2" type="ORF">R38712_02716</name>
</gene>
<comment type="caution">
    <text evidence="2">The sequence shown here is derived from an EMBL/GenBank/DDBJ whole genome shotgun (WGS) entry which is preliminary data.</text>
</comment>
<evidence type="ECO:0000313" key="2">
    <source>
        <dbReference type="EMBL" id="CAJ0725465.1"/>
    </source>
</evidence>
<feature type="compositionally biased region" description="Basic and acidic residues" evidence="1">
    <location>
        <begin position="45"/>
        <end position="75"/>
    </location>
</feature>